<protein>
    <recommendedName>
        <fullName evidence="2">Phosphate ABC transporter ATP-binding protein</fullName>
    </recommendedName>
</protein>
<dbReference type="AlphaFoldDB" id="X1TWP9"/>
<evidence type="ECO:0000313" key="1">
    <source>
        <dbReference type="EMBL" id="GAI91960.1"/>
    </source>
</evidence>
<comment type="caution">
    <text evidence="1">The sequence shown here is derived from an EMBL/GenBank/DDBJ whole genome shotgun (WGS) entry which is preliminary data.</text>
</comment>
<dbReference type="EMBL" id="BARW01016515">
    <property type="protein sequence ID" value="GAI91960.1"/>
    <property type="molecule type" value="Genomic_DNA"/>
</dbReference>
<name>X1TWP9_9ZZZZ</name>
<evidence type="ECO:0008006" key="2">
    <source>
        <dbReference type="Google" id="ProtNLM"/>
    </source>
</evidence>
<proteinExistence type="predicted"/>
<organism evidence="1">
    <name type="scientific">marine sediment metagenome</name>
    <dbReference type="NCBI Taxonomy" id="412755"/>
    <lineage>
        <taxon>unclassified sequences</taxon>
        <taxon>metagenomes</taxon>
        <taxon>ecological metagenomes</taxon>
    </lineage>
</organism>
<gene>
    <name evidence="1" type="ORF">S12H4_28746</name>
</gene>
<reference evidence="1" key="1">
    <citation type="journal article" date="2014" name="Front. Microbiol.">
        <title>High frequency of phylogenetically diverse reductive dehalogenase-homologous genes in deep subseafloor sedimentary metagenomes.</title>
        <authorList>
            <person name="Kawai M."/>
            <person name="Futagami T."/>
            <person name="Toyoda A."/>
            <person name="Takaki Y."/>
            <person name="Nishi S."/>
            <person name="Hori S."/>
            <person name="Arai W."/>
            <person name="Tsubouchi T."/>
            <person name="Morono Y."/>
            <person name="Uchiyama I."/>
            <person name="Ito T."/>
            <person name="Fujiyama A."/>
            <person name="Inagaki F."/>
            <person name="Takami H."/>
        </authorList>
    </citation>
    <scope>NUCLEOTIDE SEQUENCE</scope>
    <source>
        <strain evidence="1">Expedition CK06-06</strain>
    </source>
</reference>
<accession>X1TWP9</accession>
<sequence length="50" mass="5774">MVIQLPDSQPEHILRPPGEIKMETNDLDMYYGNFQALKNVTLAMPSRRIT</sequence>
<feature type="non-terminal residue" evidence="1">
    <location>
        <position position="50"/>
    </location>
</feature>